<keyword evidence="2" id="KW-0813">Transport</keyword>
<keyword evidence="9" id="KW-1185">Reference proteome</keyword>
<dbReference type="Proteomes" id="UP000033111">
    <property type="component" value="Chromosome"/>
</dbReference>
<keyword evidence="3" id="KW-1003">Cell membrane</keyword>
<dbReference type="GO" id="GO:0042910">
    <property type="term" value="F:xenobiotic transmembrane transporter activity"/>
    <property type="evidence" value="ECO:0007669"/>
    <property type="project" value="InterPro"/>
</dbReference>
<evidence type="ECO:0000313" key="9">
    <source>
        <dbReference type="Proteomes" id="UP000033111"/>
    </source>
</evidence>
<feature type="transmembrane region" description="Helical" evidence="7">
    <location>
        <begin position="161"/>
        <end position="185"/>
    </location>
</feature>
<accession>A0A0E3P347</accession>
<dbReference type="Pfam" id="PF01554">
    <property type="entry name" value="MatE"/>
    <property type="match status" value="1"/>
</dbReference>
<dbReference type="InterPro" id="IPR002528">
    <property type="entry name" value="MATE_fam"/>
</dbReference>
<dbReference type="GO" id="GO:0005886">
    <property type="term" value="C:plasma membrane"/>
    <property type="evidence" value="ECO:0007669"/>
    <property type="project" value="UniProtKB-SubCell"/>
</dbReference>
<keyword evidence="6 7" id="KW-0472">Membrane</keyword>
<evidence type="ECO:0000256" key="7">
    <source>
        <dbReference type="SAM" id="Phobius"/>
    </source>
</evidence>
<dbReference type="HOGENOM" id="CLU_1425105_0_0_2"/>
<sequence length="203" mass="21365">MNLIIIAVSDTDSVAVFSTGWKVITVACAPLMGVATAVVSVSGASFGARAFEKAETALTYSIKLGLLIEAGIALLIFALAPQIAAVFTRAETATHIAGDLEVFLRIVSIYLPTVGFGMLSSCIFQGAGKGMDALTATILRTIITPLFATIFAFTLNMGIKGIWWGLVAGNGISCVIIFSWVKIFLRDIVITEKTAIITVESIA</sequence>
<feature type="transmembrane region" description="Helical" evidence="7">
    <location>
        <begin position="66"/>
        <end position="90"/>
    </location>
</feature>
<name>A0A0E3P347_9EURY</name>
<feature type="transmembrane region" description="Helical" evidence="7">
    <location>
        <begin position="102"/>
        <end position="124"/>
    </location>
</feature>
<proteinExistence type="predicted"/>
<dbReference type="AlphaFoldDB" id="A0A0E3P347"/>
<evidence type="ECO:0000256" key="3">
    <source>
        <dbReference type="ARBA" id="ARBA00022475"/>
    </source>
</evidence>
<evidence type="ECO:0000256" key="1">
    <source>
        <dbReference type="ARBA" id="ARBA00004651"/>
    </source>
</evidence>
<gene>
    <name evidence="8" type="ORF">MSSIT_1124</name>
</gene>
<evidence type="ECO:0000256" key="2">
    <source>
        <dbReference type="ARBA" id="ARBA00022448"/>
    </source>
</evidence>
<evidence type="ECO:0000256" key="4">
    <source>
        <dbReference type="ARBA" id="ARBA00022692"/>
    </source>
</evidence>
<dbReference type="PANTHER" id="PTHR43549:SF2">
    <property type="entry name" value="MULTIDRUG RESISTANCE PROTEIN NORM-RELATED"/>
    <property type="match status" value="1"/>
</dbReference>
<comment type="subcellular location">
    <subcellularLocation>
        <location evidence="1">Cell membrane</location>
        <topology evidence="1">Multi-pass membrane protein</topology>
    </subcellularLocation>
</comment>
<dbReference type="InterPro" id="IPR052031">
    <property type="entry name" value="Membrane_Transporter-Flippase"/>
</dbReference>
<dbReference type="EMBL" id="CP009506">
    <property type="protein sequence ID" value="AKB27843.1"/>
    <property type="molecule type" value="Genomic_DNA"/>
</dbReference>
<dbReference type="GO" id="GO:0015297">
    <property type="term" value="F:antiporter activity"/>
    <property type="evidence" value="ECO:0007669"/>
    <property type="project" value="InterPro"/>
</dbReference>
<organism evidence="8 9">
    <name type="scientific">Methanosarcina siciliae T4/M</name>
    <dbReference type="NCBI Taxonomy" id="1434120"/>
    <lineage>
        <taxon>Archaea</taxon>
        <taxon>Methanobacteriati</taxon>
        <taxon>Methanobacteriota</taxon>
        <taxon>Stenosarchaea group</taxon>
        <taxon>Methanomicrobia</taxon>
        <taxon>Methanosarcinales</taxon>
        <taxon>Methanosarcinaceae</taxon>
        <taxon>Methanosarcina</taxon>
    </lineage>
</organism>
<protein>
    <submittedName>
        <fullName evidence="8">Multi antimicrobial extrusion protein (Na(+)/drug antiporter), MATE family of MDR efflux pumps</fullName>
    </submittedName>
</protein>
<evidence type="ECO:0000313" key="8">
    <source>
        <dbReference type="EMBL" id="AKB27843.1"/>
    </source>
</evidence>
<evidence type="ECO:0000256" key="5">
    <source>
        <dbReference type="ARBA" id="ARBA00022989"/>
    </source>
</evidence>
<keyword evidence="4 7" id="KW-0812">Transmembrane</keyword>
<feature type="transmembrane region" description="Helical" evidence="7">
    <location>
        <begin position="136"/>
        <end position="155"/>
    </location>
</feature>
<keyword evidence="5 7" id="KW-1133">Transmembrane helix</keyword>
<dbReference type="PANTHER" id="PTHR43549">
    <property type="entry name" value="MULTIDRUG RESISTANCE PROTEIN YPNP-RELATED"/>
    <property type="match status" value="1"/>
</dbReference>
<dbReference type="PATRIC" id="fig|1434120.4.peg.1429"/>
<dbReference type="KEGG" id="msw:MSSIT_1124"/>
<reference evidence="8 9" key="1">
    <citation type="submission" date="2014-07" db="EMBL/GenBank/DDBJ databases">
        <title>Methanogenic archaea and the global carbon cycle.</title>
        <authorList>
            <person name="Henriksen J.R."/>
            <person name="Luke J."/>
            <person name="Reinhart S."/>
            <person name="Benedict M.N."/>
            <person name="Youngblut N.D."/>
            <person name="Metcalf M.E."/>
            <person name="Whitaker R.J."/>
            <person name="Metcalf W.W."/>
        </authorList>
    </citation>
    <scope>NUCLEOTIDE SEQUENCE [LARGE SCALE GENOMIC DNA]</scope>
    <source>
        <strain evidence="8 9">T4/M</strain>
    </source>
</reference>
<evidence type="ECO:0000256" key="6">
    <source>
        <dbReference type="ARBA" id="ARBA00023136"/>
    </source>
</evidence>
<feature type="transmembrane region" description="Helical" evidence="7">
    <location>
        <begin position="23"/>
        <end position="46"/>
    </location>
</feature>